<gene>
    <name evidence="1" type="ORF">ACFQVC_08490</name>
</gene>
<dbReference type="Proteomes" id="UP001596523">
    <property type="component" value="Unassembled WGS sequence"/>
</dbReference>
<reference evidence="2" key="1">
    <citation type="journal article" date="2019" name="Int. J. Syst. Evol. Microbiol.">
        <title>The Global Catalogue of Microorganisms (GCM) 10K type strain sequencing project: providing services to taxonomists for standard genome sequencing and annotation.</title>
        <authorList>
            <consortium name="The Broad Institute Genomics Platform"/>
            <consortium name="The Broad Institute Genome Sequencing Center for Infectious Disease"/>
            <person name="Wu L."/>
            <person name="Ma J."/>
        </authorList>
    </citation>
    <scope>NUCLEOTIDE SEQUENCE [LARGE SCALE GENOMIC DNA]</scope>
    <source>
        <strain evidence="2">SYNS20</strain>
    </source>
</reference>
<organism evidence="1 2">
    <name type="scientific">Streptomyces monticola</name>
    <dbReference type="NCBI Taxonomy" id="2666263"/>
    <lineage>
        <taxon>Bacteria</taxon>
        <taxon>Bacillati</taxon>
        <taxon>Actinomycetota</taxon>
        <taxon>Actinomycetes</taxon>
        <taxon>Kitasatosporales</taxon>
        <taxon>Streptomycetaceae</taxon>
        <taxon>Streptomyces</taxon>
    </lineage>
</organism>
<dbReference type="RefSeq" id="WP_381828393.1">
    <property type="nucleotide sequence ID" value="NZ_JBHTCF010000003.1"/>
</dbReference>
<sequence>MWSSSTGWPATTTGRVSEARYGTPKAAFKALLTAEALHSRSTSPAGRFTSYPAAALHYQRARALGALGDLPAAIDSFQASLRERATDERRSLTLTHARLAETLLRLGHLAAACEHWGTFLDHRAQLHSSRVQRHVTTLRQQLHPHRNRPDVAQLLARTVDFTAGRR</sequence>
<dbReference type="EMBL" id="JBHTCF010000003">
    <property type="protein sequence ID" value="MFC7304247.1"/>
    <property type="molecule type" value="Genomic_DNA"/>
</dbReference>
<dbReference type="InterPro" id="IPR011990">
    <property type="entry name" value="TPR-like_helical_dom_sf"/>
</dbReference>
<dbReference type="Gene3D" id="1.25.40.10">
    <property type="entry name" value="Tetratricopeptide repeat domain"/>
    <property type="match status" value="1"/>
</dbReference>
<proteinExistence type="predicted"/>
<evidence type="ECO:0008006" key="3">
    <source>
        <dbReference type="Google" id="ProtNLM"/>
    </source>
</evidence>
<dbReference type="SUPFAM" id="SSF48452">
    <property type="entry name" value="TPR-like"/>
    <property type="match status" value="1"/>
</dbReference>
<keyword evidence="2" id="KW-1185">Reference proteome</keyword>
<evidence type="ECO:0000313" key="1">
    <source>
        <dbReference type="EMBL" id="MFC7304247.1"/>
    </source>
</evidence>
<name>A0ABW2JEU6_9ACTN</name>
<comment type="caution">
    <text evidence="1">The sequence shown here is derived from an EMBL/GenBank/DDBJ whole genome shotgun (WGS) entry which is preliminary data.</text>
</comment>
<accession>A0ABW2JEU6</accession>
<protein>
    <recommendedName>
        <fullName evidence="3">Tetratricopeptide repeat protein</fullName>
    </recommendedName>
</protein>
<evidence type="ECO:0000313" key="2">
    <source>
        <dbReference type="Proteomes" id="UP001596523"/>
    </source>
</evidence>